<protein>
    <recommendedName>
        <fullName evidence="4">START domain-containing protein</fullName>
    </recommendedName>
</protein>
<dbReference type="InterPro" id="IPR052727">
    <property type="entry name" value="Rab4/Rab5_effector"/>
</dbReference>
<reference evidence="2" key="1">
    <citation type="submission" date="2021-02" db="EMBL/GenBank/DDBJ databases">
        <authorList>
            <person name="Palmer J.M."/>
        </authorList>
    </citation>
    <scope>NUCLEOTIDE SEQUENCE</scope>
    <source>
        <strain evidence="2">SCRP23</strain>
    </source>
</reference>
<dbReference type="OrthoDB" id="96206at2759"/>
<feature type="region of interest" description="Disordered" evidence="1">
    <location>
        <begin position="36"/>
        <end position="58"/>
    </location>
</feature>
<dbReference type="PANTHER" id="PTHR13510:SF44">
    <property type="entry name" value="RABENOSYN-5"/>
    <property type="match status" value="1"/>
</dbReference>
<evidence type="ECO:0000313" key="3">
    <source>
        <dbReference type="Proteomes" id="UP000693981"/>
    </source>
</evidence>
<dbReference type="PANTHER" id="PTHR13510">
    <property type="entry name" value="FYVE-FINGER-CONTAINING RAB5 EFFECTOR PROTEIN RABENOSYN-5-RELATED"/>
    <property type="match status" value="1"/>
</dbReference>
<evidence type="ECO:0000256" key="1">
    <source>
        <dbReference type="SAM" id="MobiDB-lite"/>
    </source>
</evidence>
<evidence type="ECO:0000313" key="2">
    <source>
        <dbReference type="EMBL" id="KAG7395844.1"/>
    </source>
</evidence>
<proteinExistence type="predicted"/>
<evidence type="ECO:0008006" key="4">
    <source>
        <dbReference type="Google" id="ProtNLM"/>
    </source>
</evidence>
<gene>
    <name evidence="2" type="ORF">PHYBOEH_003137</name>
</gene>
<organism evidence="2 3">
    <name type="scientific">Phytophthora boehmeriae</name>
    <dbReference type="NCBI Taxonomy" id="109152"/>
    <lineage>
        <taxon>Eukaryota</taxon>
        <taxon>Sar</taxon>
        <taxon>Stramenopiles</taxon>
        <taxon>Oomycota</taxon>
        <taxon>Peronosporomycetes</taxon>
        <taxon>Peronosporales</taxon>
        <taxon>Peronosporaceae</taxon>
        <taxon>Phytophthora</taxon>
    </lineage>
</organism>
<dbReference type="Proteomes" id="UP000693981">
    <property type="component" value="Unassembled WGS sequence"/>
</dbReference>
<name>A0A8T1WT78_9STRA</name>
<keyword evidence="3" id="KW-1185">Reference proteome</keyword>
<accession>A0A8T1WT78</accession>
<comment type="caution">
    <text evidence="2">The sequence shown here is derived from an EMBL/GenBank/DDBJ whole genome shotgun (WGS) entry which is preliminary data.</text>
</comment>
<dbReference type="AlphaFoldDB" id="A0A8T1WT78"/>
<dbReference type="EMBL" id="JAGDFL010000185">
    <property type="protein sequence ID" value="KAG7395844.1"/>
    <property type="molecule type" value="Genomic_DNA"/>
</dbReference>
<sequence length="385" mass="43935">MVSRRVPFQAFELTADEQQHCQDRAYQLLDRTLRGYDERDGQGDGGPSVPRHHSDLDSSHWKLLKTQDDASMYMERNSSQQDPYLLGGNWKNPVVLLVVGTIRGDLDEIMLGVETPDFPALKARSETFINQPVDGAFLAKVLHPTKDDPFQCMAVQWTVYEHDWPLKAMVNPRDFVSLAWTGTMTRANGDRIGYELVQPANLSQCPPLPKPFVRGKVMYAAVFKQKEPGIVDVYVETYIETQGFLLDKLVVNVTWRGMLGFWKTPELAEVKKLQWCMANRRKQSPSVCGKCIEKRNLLRRRAESLSGRNKCELCQLPSCFECLVERTVQVDDGRHVKLKDKRFFVCEQCLAFARELRSIEIAGVKQSTQELERQDTIDSSTISAD</sequence>